<proteinExistence type="predicted"/>
<feature type="compositionally biased region" description="Acidic residues" evidence="2">
    <location>
        <begin position="322"/>
        <end position="347"/>
    </location>
</feature>
<protein>
    <submittedName>
        <fullName evidence="3">Uncharacterized protein</fullName>
    </submittedName>
</protein>
<dbReference type="GeneID" id="43581500"/>
<gene>
    <name evidence="3" type="ORF">SAPINGB_P002682</name>
</gene>
<keyword evidence="1" id="KW-0175">Coiled coil</keyword>
<accession>A0A5E8BF62</accession>
<dbReference type="AlphaFoldDB" id="A0A5E8BF62"/>
<feature type="compositionally biased region" description="Basic and acidic residues" evidence="2">
    <location>
        <begin position="59"/>
        <end position="71"/>
    </location>
</feature>
<organism evidence="3 4">
    <name type="scientific">Magnusiomyces paraingens</name>
    <dbReference type="NCBI Taxonomy" id="2606893"/>
    <lineage>
        <taxon>Eukaryota</taxon>
        <taxon>Fungi</taxon>
        <taxon>Dikarya</taxon>
        <taxon>Ascomycota</taxon>
        <taxon>Saccharomycotina</taxon>
        <taxon>Dipodascomycetes</taxon>
        <taxon>Dipodascales</taxon>
        <taxon>Dipodascaceae</taxon>
        <taxon>Magnusiomyces</taxon>
    </lineage>
</organism>
<dbReference type="InterPro" id="IPR025212">
    <property type="entry name" value="CAD_CENP-Q"/>
</dbReference>
<feature type="region of interest" description="Disordered" evidence="2">
    <location>
        <begin position="1"/>
        <end position="110"/>
    </location>
</feature>
<feature type="compositionally biased region" description="Acidic residues" evidence="2">
    <location>
        <begin position="48"/>
        <end position="58"/>
    </location>
</feature>
<dbReference type="Proteomes" id="UP000398389">
    <property type="component" value="Unassembled WGS sequence"/>
</dbReference>
<feature type="region of interest" description="Disordered" evidence="2">
    <location>
        <begin position="317"/>
        <end position="347"/>
    </location>
</feature>
<evidence type="ECO:0000313" key="3">
    <source>
        <dbReference type="EMBL" id="VVT50263.1"/>
    </source>
</evidence>
<keyword evidence="4" id="KW-1185">Reference proteome</keyword>
<reference evidence="3 4" key="1">
    <citation type="submission" date="2019-09" db="EMBL/GenBank/DDBJ databases">
        <authorList>
            <person name="Brejova B."/>
        </authorList>
    </citation>
    <scope>NUCLEOTIDE SEQUENCE [LARGE SCALE GENOMIC DNA]</scope>
</reference>
<feature type="coiled-coil region" evidence="1">
    <location>
        <begin position="201"/>
        <end position="242"/>
    </location>
</feature>
<evidence type="ECO:0000256" key="1">
    <source>
        <dbReference type="SAM" id="Coils"/>
    </source>
</evidence>
<evidence type="ECO:0000313" key="4">
    <source>
        <dbReference type="Proteomes" id="UP000398389"/>
    </source>
</evidence>
<evidence type="ECO:0000256" key="2">
    <source>
        <dbReference type="SAM" id="MobiDB-lite"/>
    </source>
</evidence>
<feature type="compositionally biased region" description="Acidic residues" evidence="2">
    <location>
        <begin position="11"/>
        <end position="23"/>
    </location>
</feature>
<dbReference type="RefSeq" id="XP_031853291.1">
    <property type="nucleotide sequence ID" value="XM_031997400.1"/>
</dbReference>
<name>A0A5E8BF62_9ASCO</name>
<feature type="compositionally biased region" description="Basic and acidic residues" evidence="2">
    <location>
        <begin position="24"/>
        <end position="38"/>
    </location>
</feature>
<dbReference type="EMBL" id="CABVLU010000002">
    <property type="protein sequence ID" value="VVT50263.1"/>
    <property type="molecule type" value="Genomic_DNA"/>
</dbReference>
<sequence length="444" mass="49311">MSDTSGHSSEFEDEFEDSQDEYVEEKPVRKPIRFDKGKNVTRKRVMSDAEEIEEPENTEDLKKGGNEKAEDADNSDSSIEEVNKSEPKKKRPKKTPKEIPRGTLKAVKTRVPVREHNMKWPIVSAYGLSQILSIFESEAIACLSDLQAQNSSKKLSKKQQAEEDAQIADFQEAQAELVKQMTKELRRLPVPPSTRDTHYSLDALARQNEQLEAAAAAMDKQVADLEAEIAQEEAELARDEAYLRELVSNSRSQIRARRALVRKQMTTSAASRGGVNFLEGIEVRGDIDDNGGGGPAAHYVDLLGGALVVDDSVDGLNIVGSSDDDDERDSDEEVSFVDSDEEDGAIGLDDEDDELRVFQDRGMTHTQLDRIREELRRGYGMSGEDSSDDGEEDKEMAEMLARLEQNLGEISQNASSVASLLNEVTLCHSELAMLQRDSGQDPDE</sequence>
<dbReference type="Pfam" id="PF13094">
    <property type="entry name" value="CENP-Q"/>
    <property type="match status" value="1"/>
</dbReference>